<dbReference type="InterPro" id="IPR004638">
    <property type="entry name" value="EmrB-like"/>
</dbReference>
<feature type="transmembrane region" description="Helical" evidence="8">
    <location>
        <begin position="59"/>
        <end position="83"/>
    </location>
</feature>
<comment type="subcellular location">
    <subcellularLocation>
        <location evidence="1">Cell membrane</location>
        <topology evidence="1">Multi-pass membrane protein</topology>
    </subcellularLocation>
</comment>
<feature type="transmembrane region" description="Helical" evidence="8">
    <location>
        <begin position="386"/>
        <end position="406"/>
    </location>
</feature>
<feature type="transmembrane region" description="Helical" evidence="8">
    <location>
        <begin position="520"/>
        <end position="538"/>
    </location>
</feature>
<feature type="transmembrane region" description="Helical" evidence="8">
    <location>
        <begin position="214"/>
        <end position="238"/>
    </location>
</feature>
<feature type="transmembrane region" description="Helical" evidence="8">
    <location>
        <begin position="412"/>
        <end position="434"/>
    </location>
</feature>
<feature type="compositionally biased region" description="Basic and acidic residues" evidence="7">
    <location>
        <begin position="1"/>
        <end position="10"/>
    </location>
</feature>
<protein>
    <recommendedName>
        <fullName evidence="9">Major facilitator superfamily (MFS) profile domain-containing protein</fullName>
    </recommendedName>
</protein>
<dbReference type="Proteomes" id="UP001479436">
    <property type="component" value="Unassembled WGS sequence"/>
</dbReference>
<dbReference type="InterPro" id="IPR011701">
    <property type="entry name" value="MFS"/>
</dbReference>
<keyword evidence="3" id="KW-1003">Cell membrane</keyword>
<dbReference type="SUPFAM" id="SSF103473">
    <property type="entry name" value="MFS general substrate transporter"/>
    <property type="match status" value="2"/>
</dbReference>
<feature type="transmembrane region" description="Helical" evidence="8">
    <location>
        <begin position="454"/>
        <end position="475"/>
    </location>
</feature>
<gene>
    <name evidence="10" type="ORF">K7432_000064</name>
</gene>
<feature type="transmembrane region" description="Helical" evidence="8">
    <location>
        <begin position="360"/>
        <end position="379"/>
    </location>
</feature>
<feature type="transmembrane region" description="Helical" evidence="8">
    <location>
        <begin position="151"/>
        <end position="172"/>
    </location>
</feature>
<dbReference type="PANTHER" id="PTHR23501:SF197">
    <property type="entry name" value="COMD"/>
    <property type="match status" value="1"/>
</dbReference>
<evidence type="ECO:0000256" key="8">
    <source>
        <dbReference type="SAM" id="Phobius"/>
    </source>
</evidence>
<accession>A0ABR2X5A3</accession>
<evidence type="ECO:0000313" key="11">
    <source>
        <dbReference type="Proteomes" id="UP001479436"/>
    </source>
</evidence>
<dbReference type="PROSITE" id="PS50850">
    <property type="entry name" value="MFS"/>
    <property type="match status" value="1"/>
</dbReference>
<sequence>MTSLKVKDDSESTTVTPSPATEFTEKADTEVAIDNMEKTIKFDMDPEGLELKYTPRQRIIIFVGLMLAIFLASLDQTIVATALPAISSEFNALNQVSWVATSYLLTFTSFQPLYGKFSDIFGRKATILFALVTFLGGSIMCGVSQNMTMLIIFRAVSGIGGGGIICLVVIIISDIFPLHKRGKYLGVIGAVFALSGVLGPLLGGIFSDHVSWRWAFYINMPIGAITLFVVIFMLKMPVPEGSFREKLYKIDYWGIFTLLGSVICILLATNWGGNDYPWSSPVVISVYCVGFILLIAFVLVELKTSKEPLIAPHLFKIRNVLVSSIGFFMVGASVFGAQYYLPIYFQVVKGYTATGAGLQLLPFMLGVTSTSILSGAVSASRGWYRVFAVPGAVILTVGLGLSSTLNENTSRALLIIYLVLIGVGFGCEIQTLLLAAQASVEVKDIASTTSLVTFLRTIGGVFGVAIQGAVLTNFLGENIKKVLPSTSSETAALSVTAIQQLDPEIRKGVIGAYVNALNKSFLSVIPFGILAVIVLLFLRKIPAIRKKQSDNVIAASGH</sequence>
<name>A0ABR2X5A3_9FUNG</name>
<dbReference type="Gene3D" id="1.20.1250.20">
    <property type="entry name" value="MFS general substrate transporter like domains"/>
    <property type="match status" value="2"/>
</dbReference>
<keyword evidence="4 8" id="KW-0812">Transmembrane</keyword>
<proteinExistence type="predicted"/>
<feature type="transmembrane region" description="Helical" evidence="8">
    <location>
        <begin position="126"/>
        <end position="145"/>
    </location>
</feature>
<feature type="region of interest" description="Disordered" evidence="7">
    <location>
        <begin position="1"/>
        <end position="21"/>
    </location>
</feature>
<evidence type="ECO:0000259" key="9">
    <source>
        <dbReference type="PROSITE" id="PS50850"/>
    </source>
</evidence>
<comment type="caution">
    <text evidence="10">The sequence shown here is derived from an EMBL/GenBank/DDBJ whole genome shotgun (WGS) entry which is preliminary data.</text>
</comment>
<feature type="transmembrane region" description="Helical" evidence="8">
    <location>
        <begin position="184"/>
        <end position="202"/>
    </location>
</feature>
<reference evidence="10 11" key="1">
    <citation type="submission" date="2023-04" db="EMBL/GenBank/DDBJ databases">
        <title>Genome of Basidiobolus ranarum AG-B5.</title>
        <authorList>
            <person name="Stajich J.E."/>
            <person name="Carter-House D."/>
            <person name="Gryganskyi A."/>
        </authorList>
    </citation>
    <scope>NUCLEOTIDE SEQUENCE [LARGE SCALE GENOMIC DNA]</scope>
    <source>
        <strain evidence="10 11">AG-B5</strain>
    </source>
</reference>
<evidence type="ECO:0000313" key="10">
    <source>
        <dbReference type="EMBL" id="KAK9768938.1"/>
    </source>
</evidence>
<dbReference type="InterPro" id="IPR036259">
    <property type="entry name" value="MFS_trans_sf"/>
</dbReference>
<evidence type="ECO:0000256" key="7">
    <source>
        <dbReference type="SAM" id="MobiDB-lite"/>
    </source>
</evidence>
<dbReference type="PRINTS" id="PR01036">
    <property type="entry name" value="TCRTETB"/>
</dbReference>
<evidence type="ECO:0000256" key="3">
    <source>
        <dbReference type="ARBA" id="ARBA00022475"/>
    </source>
</evidence>
<dbReference type="InterPro" id="IPR020846">
    <property type="entry name" value="MFS_dom"/>
</dbReference>
<keyword evidence="11" id="KW-1185">Reference proteome</keyword>
<feature type="transmembrane region" description="Helical" evidence="8">
    <location>
        <begin position="250"/>
        <end position="272"/>
    </location>
</feature>
<feature type="compositionally biased region" description="Polar residues" evidence="7">
    <location>
        <begin position="12"/>
        <end position="21"/>
    </location>
</feature>
<evidence type="ECO:0000256" key="1">
    <source>
        <dbReference type="ARBA" id="ARBA00004651"/>
    </source>
</evidence>
<keyword evidence="6 8" id="KW-0472">Membrane</keyword>
<feature type="transmembrane region" description="Helical" evidence="8">
    <location>
        <begin position="278"/>
        <end position="300"/>
    </location>
</feature>
<evidence type="ECO:0000256" key="6">
    <source>
        <dbReference type="ARBA" id="ARBA00023136"/>
    </source>
</evidence>
<dbReference type="PANTHER" id="PTHR23501">
    <property type="entry name" value="MAJOR FACILITATOR SUPERFAMILY"/>
    <property type="match status" value="1"/>
</dbReference>
<feature type="domain" description="Major facilitator superfamily (MFS) profile" evidence="9">
    <location>
        <begin position="61"/>
        <end position="543"/>
    </location>
</feature>
<dbReference type="CDD" id="cd17502">
    <property type="entry name" value="MFS_Azr1_MDR_like"/>
    <property type="match status" value="1"/>
</dbReference>
<evidence type="ECO:0000256" key="2">
    <source>
        <dbReference type="ARBA" id="ARBA00022448"/>
    </source>
</evidence>
<evidence type="ECO:0000256" key="5">
    <source>
        <dbReference type="ARBA" id="ARBA00022989"/>
    </source>
</evidence>
<keyword evidence="5 8" id="KW-1133">Transmembrane helix</keyword>
<dbReference type="NCBIfam" id="TIGR00711">
    <property type="entry name" value="efflux_EmrB"/>
    <property type="match status" value="1"/>
</dbReference>
<dbReference type="Pfam" id="PF07690">
    <property type="entry name" value="MFS_1"/>
    <property type="match status" value="2"/>
</dbReference>
<feature type="transmembrane region" description="Helical" evidence="8">
    <location>
        <begin position="95"/>
        <end position="114"/>
    </location>
</feature>
<dbReference type="EMBL" id="JASJQH010000001">
    <property type="protein sequence ID" value="KAK9768938.1"/>
    <property type="molecule type" value="Genomic_DNA"/>
</dbReference>
<evidence type="ECO:0000256" key="4">
    <source>
        <dbReference type="ARBA" id="ARBA00022692"/>
    </source>
</evidence>
<organism evidence="10 11">
    <name type="scientific">Basidiobolus ranarum</name>
    <dbReference type="NCBI Taxonomy" id="34480"/>
    <lineage>
        <taxon>Eukaryota</taxon>
        <taxon>Fungi</taxon>
        <taxon>Fungi incertae sedis</taxon>
        <taxon>Zoopagomycota</taxon>
        <taxon>Entomophthoromycotina</taxon>
        <taxon>Basidiobolomycetes</taxon>
        <taxon>Basidiobolales</taxon>
        <taxon>Basidiobolaceae</taxon>
        <taxon>Basidiobolus</taxon>
    </lineage>
</organism>
<keyword evidence="2" id="KW-0813">Transport</keyword>
<feature type="transmembrane region" description="Helical" evidence="8">
    <location>
        <begin position="320"/>
        <end position="340"/>
    </location>
</feature>